<dbReference type="OrthoDB" id="9806665at2"/>
<protein>
    <submittedName>
        <fullName evidence="3">Membrane protein</fullName>
    </submittedName>
</protein>
<dbReference type="RefSeq" id="WP_096361440.1">
    <property type="nucleotide sequence ID" value="NZ_AP014879.1"/>
</dbReference>
<dbReference type="InterPro" id="IPR003425">
    <property type="entry name" value="CCB3/YggT"/>
</dbReference>
<keyword evidence="2" id="KW-1133">Transmembrane helix</keyword>
<dbReference type="PANTHER" id="PTHR33219:SF14">
    <property type="entry name" value="PROTEIN COFACTOR ASSEMBLY OF COMPLEX C SUBUNIT B CCB3, CHLOROPLASTIC-RELATED"/>
    <property type="match status" value="1"/>
</dbReference>
<evidence type="ECO:0000313" key="4">
    <source>
        <dbReference type="Proteomes" id="UP000243180"/>
    </source>
</evidence>
<dbReference type="AlphaFoldDB" id="A0A1B4XIV6"/>
<evidence type="ECO:0000256" key="2">
    <source>
        <dbReference type="SAM" id="Phobius"/>
    </source>
</evidence>
<dbReference type="GO" id="GO:0016020">
    <property type="term" value="C:membrane"/>
    <property type="evidence" value="ECO:0007669"/>
    <property type="project" value="InterPro"/>
</dbReference>
<name>A0A1B4XIV6_9GAMM</name>
<feature type="transmembrane region" description="Helical" evidence="2">
    <location>
        <begin position="59"/>
        <end position="80"/>
    </location>
</feature>
<dbReference type="InParanoid" id="A0A1B4XIV6"/>
<gene>
    <name evidence="3" type="ORF">SCL_2456</name>
</gene>
<dbReference type="Proteomes" id="UP000243180">
    <property type="component" value="Chromosome"/>
</dbReference>
<proteinExistence type="inferred from homology"/>
<dbReference type="Pfam" id="PF02325">
    <property type="entry name" value="CCB3_YggT"/>
    <property type="match status" value="2"/>
</dbReference>
<dbReference type="EMBL" id="AP014879">
    <property type="protein sequence ID" value="BAV34733.1"/>
    <property type="molecule type" value="Genomic_DNA"/>
</dbReference>
<accession>A0A1B4XIV6</accession>
<dbReference type="KEGG" id="slim:SCL_2456"/>
<comment type="similarity">
    <text evidence="1">Belongs to the YggT family.</text>
</comment>
<feature type="transmembrane region" description="Helical" evidence="2">
    <location>
        <begin position="113"/>
        <end position="132"/>
    </location>
</feature>
<organism evidence="3 4">
    <name type="scientific">Sulfuricaulis limicola</name>
    <dbReference type="NCBI Taxonomy" id="1620215"/>
    <lineage>
        <taxon>Bacteria</taxon>
        <taxon>Pseudomonadati</taxon>
        <taxon>Pseudomonadota</taxon>
        <taxon>Gammaproteobacteria</taxon>
        <taxon>Acidiferrobacterales</taxon>
        <taxon>Acidiferrobacteraceae</taxon>
        <taxon>Sulfuricaulis</taxon>
    </lineage>
</organism>
<dbReference type="PANTHER" id="PTHR33219">
    <property type="entry name" value="YLMG HOMOLOG PROTEIN 2, CHLOROPLASTIC"/>
    <property type="match status" value="1"/>
</dbReference>
<reference evidence="3 4" key="1">
    <citation type="submission" date="2015-05" db="EMBL/GenBank/DDBJ databases">
        <title>Complete genome sequence of a sulfur-oxidizing gammaproteobacterium strain HA5.</title>
        <authorList>
            <person name="Miura A."/>
            <person name="Kojima H."/>
            <person name="Fukui M."/>
        </authorList>
    </citation>
    <scope>NUCLEOTIDE SEQUENCE [LARGE SCALE GENOMIC DNA]</scope>
    <source>
        <strain evidence="3 4">HA5</strain>
    </source>
</reference>
<feature type="transmembrane region" description="Helical" evidence="2">
    <location>
        <begin position="164"/>
        <end position="184"/>
    </location>
</feature>
<evidence type="ECO:0000256" key="1">
    <source>
        <dbReference type="ARBA" id="ARBA00010894"/>
    </source>
</evidence>
<keyword evidence="2" id="KW-0472">Membrane</keyword>
<evidence type="ECO:0000313" key="3">
    <source>
        <dbReference type="EMBL" id="BAV34733.1"/>
    </source>
</evidence>
<keyword evidence="4" id="KW-1185">Reference proteome</keyword>
<keyword evidence="2" id="KW-0812">Transmembrane</keyword>
<dbReference type="FunCoup" id="A0A1B4XIV6">
    <property type="interactions" value="88"/>
</dbReference>
<sequence>MNSFFTEAGALIVQVVFGLYILAVLLRFLFQLSRADFYNPVSQFLVALTNPLLIPLRRIIPGLMGIDLASLILLLALQLLEVYVLSWLNDLPAAMLTLVLASLVSLVRLTIQVYFYAILIRVILSWFMPYGMRQNPAGDLLVSLTEPLMRPARRLLPAVGGLDLSPIVVLVGLQLLQLALAHLLRP</sequence>
<feature type="transmembrane region" description="Helical" evidence="2">
    <location>
        <begin position="12"/>
        <end position="30"/>
    </location>
</feature>